<reference evidence="4 5" key="1">
    <citation type="submission" date="2016-12" db="EMBL/GenBank/DDBJ databases">
        <title>Amycolatopsis keratiniphila subsp. keratiniphila genome sequencing and assembly.</title>
        <authorList>
            <person name="Mayilraj S."/>
            <person name="Kaur N."/>
        </authorList>
    </citation>
    <scope>NUCLEOTIDE SEQUENCE [LARGE SCALE GENOMIC DNA]</scope>
    <source>
        <strain evidence="4 5">DSM 44409</strain>
    </source>
</reference>
<feature type="region of interest" description="Disordered" evidence="2">
    <location>
        <begin position="46"/>
        <end position="76"/>
    </location>
</feature>
<feature type="chain" id="PRO_5039516034" description="3-carboxymuconate cyclase" evidence="3">
    <location>
        <begin position="29"/>
        <end position="484"/>
    </location>
</feature>
<dbReference type="Pfam" id="PF10282">
    <property type="entry name" value="Lactonase"/>
    <property type="match status" value="1"/>
</dbReference>
<feature type="signal peptide" evidence="3">
    <location>
        <begin position="1"/>
        <end position="28"/>
    </location>
</feature>
<dbReference type="Gene3D" id="2.130.10.10">
    <property type="entry name" value="YVTN repeat-like/Quinoprotein amine dehydrogenase"/>
    <property type="match status" value="3"/>
</dbReference>
<dbReference type="Proteomes" id="UP000076660">
    <property type="component" value="Unassembled WGS sequence"/>
</dbReference>
<dbReference type="GO" id="GO:0017057">
    <property type="term" value="F:6-phosphogluconolactonase activity"/>
    <property type="evidence" value="ECO:0007669"/>
    <property type="project" value="TreeGrafter"/>
</dbReference>
<evidence type="ECO:0000256" key="3">
    <source>
        <dbReference type="SAM" id="SignalP"/>
    </source>
</evidence>
<accession>A0A1W2LXF7</accession>
<dbReference type="PANTHER" id="PTHR30344:SF1">
    <property type="entry name" value="6-PHOSPHOGLUCONOLACTONASE"/>
    <property type="match status" value="1"/>
</dbReference>
<protein>
    <recommendedName>
        <fullName evidence="6">3-carboxymuconate cyclase</fullName>
    </recommendedName>
</protein>
<feature type="compositionally biased region" description="Low complexity" evidence="2">
    <location>
        <begin position="47"/>
        <end position="66"/>
    </location>
</feature>
<dbReference type="InterPro" id="IPR011048">
    <property type="entry name" value="Haem_d1_sf"/>
</dbReference>
<dbReference type="InterPro" id="IPR019405">
    <property type="entry name" value="Lactonase_7-beta_prop"/>
</dbReference>
<dbReference type="AlphaFoldDB" id="A0A1W2LXF7"/>
<dbReference type="SUPFAM" id="SSF51004">
    <property type="entry name" value="C-terminal (heme d1) domain of cytochrome cd1-nitrite reductase"/>
    <property type="match status" value="1"/>
</dbReference>
<gene>
    <name evidence="4" type="ORF">AVR91_0213120</name>
</gene>
<keyword evidence="3" id="KW-0732">Signal</keyword>
<comment type="caution">
    <text evidence="4">The sequence shown here is derived from an EMBL/GenBank/DDBJ whole genome shotgun (WGS) entry which is preliminary data.</text>
</comment>
<evidence type="ECO:0000313" key="4">
    <source>
        <dbReference type="EMBL" id="ONF71601.1"/>
    </source>
</evidence>
<dbReference type="PANTHER" id="PTHR30344">
    <property type="entry name" value="6-PHOSPHOGLUCONOLACTONASE-RELATED"/>
    <property type="match status" value="1"/>
</dbReference>
<evidence type="ECO:0000313" key="5">
    <source>
        <dbReference type="Proteomes" id="UP000076660"/>
    </source>
</evidence>
<comment type="similarity">
    <text evidence="1">Belongs to the cycloisomerase 2 family.</text>
</comment>
<proteinExistence type="inferred from homology"/>
<evidence type="ECO:0008006" key="6">
    <source>
        <dbReference type="Google" id="ProtNLM"/>
    </source>
</evidence>
<dbReference type="InterPro" id="IPR015943">
    <property type="entry name" value="WD40/YVTN_repeat-like_dom_sf"/>
</dbReference>
<organism evidence="4 5">
    <name type="scientific">Amycolatopsis keratiniphila subsp. keratiniphila</name>
    <dbReference type="NCBI Taxonomy" id="227715"/>
    <lineage>
        <taxon>Bacteria</taxon>
        <taxon>Bacillati</taxon>
        <taxon>Actinomycetota</taxon>
        <taxon>Actinomycetes</taxon>
        <taxon>Pseudonocardiales</taxon>
        <taxon>Pseudonocardiaceae</taxon>
        <taxon>Amycolatopsis</taxon>
        <taxon>Amycolatopsis japonica group</taxon>
    </lineage>
</organism>
<dbReference type="InterPro" id="IPR050282">
    <property type="entry name" value="Cycloisomerase_2"/>
</dbReference>
<name>A0A1W2LXF7_9PSEU</name>
<evidence type="ECO:0000256" key="2">
    <source>
        <dbReference type="SAM" id="MobiDB-lite"/>
    </source>
</evidence>
<dbReference type="EMBL" id="LQMT02000012">
    <property type="protein sequence ID" value="ONF71601.1"/>
    <property type="molecule type" value="Genomic_DNA"/>
</dbReference>
<sequence>MRKPKRGRRVLVVTSAFAAAIAIAVATAIVTTAVTGDAEPAPVLAGQAEQAPRPQEPAPQAEAPAANGVNTGPRSLGEGNLREGAVFLQSNDETANEVAAFARKADGTLREVGRYPTGGVGTGSFEDSAGGIVLGTASGEAAPIQNIDKAELLFVTNAGSGTISVFRVLESGLELVGQTPSGGKRPVSVTVNNGLLYVLNSGEEDRRLLLGPTTALENCSHGGIPTVTGFRVTPDGALQPIENSTRELSGRGRSGCSQVSFTPDGHTLVVSERIASLPGASKENKGSLTTFDVHYDGTLGRKQLNDPSGTGPFGFNFTKDGKLIVSEQNGALANPGGGHAAAYQFDGDAKLKAINGSVPNKQTDSCWVVVTDDQRTVFVSSPFDDGIVSSYSLGADGALTLLQPVATAADGKDSKNDNLPMGATDMSLSRDSQFLYQLNSFTGSLYVFKVVGNGLLTFVEKHDVFQLPEFGKGGEAAPFGLAAY</sequence>
<evidence type="ECO:0000256" key="1">
    <source>
        <dbReference type="ARBA" id="ARBA00005564"/>
    </source>
</evidence>